<gene>
    <name evidence="8" type="primary">hmp</name>
    <name evidence="8" type="ORF">KPC_0254</name>
</gene>
<evidence type="ECO:0000256" key="1">
    <source>
        <dbReference type="ARBA" id="ARBA00006401"/>
    </source>
</evidence>
<keyword evidence="4" id="KW-0479">Metal-binding</keyword>
<dbReference type="RefSeq" id="WP_121972642.1">
    <property type="nucleotide sequence ID" value="NZ_OOGT01000007.1"/>
</dbReference>
<dbReference type="PANTHER" id="PTHR43396">
    <property type="entry name" value="FLAVOHEMOPROTEIN"/>
    <property type="match status" value="1"/>
</dbReference>
<evidence type="ECO:0000256" key="4">
    <source>
        <dbReference type="ARBA" id="ARBA00022723"/>
    </source>
</evidence>
<dbReference type="GO" id="GO:0046210">
    <property type="term" value="P:nitric oxide catabolic process"/>
    <property type="evidence" value="ECO:0007669"/>
    <property type="project" value="TreeGrafter"/>
</dbReference>
<dbReference type="GO" id="GO:0071949">
    <property type="term" value="F:FAD binding"/>
    <property type="evidence" value="ECO:0007669"/>
    <property type="project" value="TreeGrafter"/>
</dbReference>
<dbReference type="PROSITE" id="PS01033">
    <property type="entry name" value="GLOBIN"/>
    <property type="match status" value="1"/>
</dbReference>
<evidence type="ECO:0000256" key="3">
    <source>
        <dbReference type="ARBA" id="ARBA00022621"/>
    </source>
</evidence>
<reference evidence="9" key="1">
    <citation type="submission" date="2018-03" db="EMBL/GenBank/DDBJ databases">
        <authorList>
            <person name="Blom J."/>
        </authorList>
    </citation>
    <scope>NUCLEOTIDE SEQUENCE [LARGE SCALE GENOMIC DNA]</scope>
    <source>
        <strain evidence="9">KPC-SM-21</strain>
    </source>
</reference>
<comment type="similarity">
    <text evidence="6">Belongs to the globin family.</text>
</comment>
<protein>
    <submittedName>
        <fullName evidence="8">Flavohemoprotein</fullName>
        <ecNumber evidence="8">1.14.12.17</ecNumber>
    </submittedName>
</protein>
<dbReference type="GO" id="GO:0019825">
    <property type="term" value="F:oxygen binding"/>
    <property type="evidence" value="ECO:0007669"/>
    <property type="project" value="InterPro"/>
</dbReference>
<dbReference type="InterPro" id="IPR012292">
    <property type="entry name" value="Globin/Proto"/>
</dbReference>
<evidence type="ECO:0000256" key="5">
    <source>
        <dbReference type="ARBA" id="ARBA00023004"/>
    </source>
</evidence>
<evidence type="ECO:0000313" key="9">
    <source>
        <dbReference type="Proteomes" id="UP000245974"/>
    </source>
</evidence>
<dbReference type="GO" id="GO:0005344">
    <property type="term" value="F:oxygen carrier activity"/>
    <property type="evidence" value="ECO:0007669"/>
    <property type="project" value="UniProtKB-KW"/>
</dbReference>
<keyword evidence="3 6" id="KW-0561">Oxygen transport</keyword>
<accession>A0A2U3MUH3</accession>
<organism evidence="8 9">
    <name type="scientific">Acinetobacter stercoris</name>
    <dbReference type="NCBI Taxonomy" id="2126983"/>
    <lineage>
        <taxon>Bacteria</taxon>
        <taxon>Pseudomonadati</taxon>
        <taxon>Pseudomonadota</taxon>
        <taxon>Gammaproteobacteria</taxon>
        <taxon>Moraxellales</taxon>
        <taxon>Moraxellaceae</taxon>
        <taxon>Acinetobacter</taxon>
    </lineage>
</organism>
<dbReference type="FunCoup" id="A0A2U3MUH3">
    <property type="interactions" value="166"/>
</dbReference>
<dbReference type="SUPFAM" id="SSF63380">
    <property type="entry name" value="Riboflavin synthase domain-like"/>
    <property type="match status" value="1"/>
</dbReference>
<dbReference type="GO" id="GO:0008941">
    <property type="term" value="F:nitric oxide dioxygenase NAD(P)H activity"/>
    <property type="evidence" value="ECO:0007669"/>
    <property type="project" value="UniProtKB-EC"/>
</dbReference>
<evidence type="ECO:0000259" key="7">
    <source>
        <dbReference type="PROSITE" id="PS01033"/>
    </source>
</evidence>
<dbReference type="Proteomes" id="UP000245974">
    <property type="component" value="Unassembled WGS sequence"/>
</dbReference>
<dbReference type="InterPro" id="IPR017938">
    <property type="entry name" value="Riboflavin_synthase-like_b-brl"/>
</dbReference>
<feature type="domain" description="Globin" evidence="7">
    <location>
        <begin position="1"/>
        <end position="137"/>
    </location>
</feature>
<dbReference type="GO" id="GO:0071500">
    <property type="term" value="P:cellular response to nitrosative stress"/>
    <property type="evidence" value="ECO:0007669"/>
    <property type="project" value="TreeGrafter"/>
</dbReference>
<keyword evidence="2 6" id="KW-0349">Heme</keyword>
<dbReference type="EC" id="1.14.12.17" evidence="8"/>
<dbReference type="InterPro" id="IPR009050">
    <property type="entry name" value="Globin-like_sf"/>
</dbReference>
<dbReference type="SUPFAM" id="SSF46458">
    <property type="entry name" value="Globin-like"/>
    <property type="match status" value="1"/>
</dbReference>
<keyword evidence="5" id="KW-0408">Iron</keyword>
<dbReference type="AlphaFoldDB" id="A0A2U3MUH3"/>
<keyword evidence="9" id="KW-1185">Reference proteome</keyword>
<dbReference type="FunFam" id="1.10.490.10:FF:000003">
    <property type="entry name" value="Flavohemoprotein"/>
    <property type="match status" value="1"/>
</dbReference>
<evidence type="ECO:0000256" key="2">
    <source>
        <dbReference type="ARBA" id="ARBA00022617"/>
    </source>
</evidence>
<evidence type="ECO:0000313" key="8">
    <source>
        <dbReference type="EMBL" id="SPL69076.1"/>
    </source>
</evidence>
<dbReference type="InParanoid" id="A0A2U3MUH3"/>
<name>A0A2U3MUH3_9GAMM</name>
<sequence>MTPQHIELVKNTVPVLRENGVALTSYFYKRMLGNNPDLKNVFNLDHQSTGRQPRALAAAVLAYAEHIENPSVLAKAVEHIATKHVSLDIQPDQYSIVGENLLHSISEVLNVPMESDLIAAWKEAYLQLADILINAEKAKYDGLAAQTGGWAGWREFEIAAIETTDAGKKITLKPTDAQAVPEGQTGQYISVKVQVPNHNIQQPQQFTFTDAQSSSEYQIEVKPEKDHTEYSVANILLDNYKVGDKVQVTAPLKG</sequence>
<comment type="similarity">
    <text evidence="1">In the C-terminal section; belongs to the flavoprotein pyridine nucleotide cytochrome reductase family.</text>
</comment>
<proteinExistence type="inferred from homology"/>
<dbReference type="GO" id="GO:0046872">
    <property type="term" value="F:metal ion binding"/>
    <property type="evidence" value="ECO:0007669"/>
    <property type="project" value="UniProtKB-KW"/>
</dbReference>
<dbReference type="Gene3D" id="2.40.30.10">
    <property type="entry name" value="Translation factors"/>
    <property type="match status" value="1"/>
</dbReference>
<keyword evidence="8" id="KW-0560">Oxidoreductase</keyword>
<dbReference type="OrthoDB" id="9801223at2"/>
<dbReference type="EMBL" id="OOGT01000007">
    <property type="protein sequence ID" value="SPL69076.1"/>
    <property type="molecule type" value="Genomic_DNA"/>
</dbReference>
<dbReference type="GO" id="GO:0020037">
    <property type="term" value="F:heme binding"/>
    <property type="evidence" value="ECO:0007669"/>
    <property type="project" value="InterPro"/>
</dbReference>
<dbReference type="Pfam" id="PF00042">
    <property type="entry name" value="Globin"/>
    <property type="match status" value="1"/>
</dbReference>
<dbReference type="InterPro" id="IPR000971">
    <property type="entry name" value="Globin"/>
</dbReference>
<dbReference type="PANTHER" id="PTHR43396:SF3">
    <property type="entry name" value="FLAVOHEMOPROTEIN"/>
    <property type="match status" value="1"/>
</dbReference>
<evidence type="ECO:0000256" key="6">
    <source>
        <dbReference type="RuleBase" id="RU000356"/>
    </source>
</evidence>
<dbReference type="Gene3D" id="1.10.490.10">
    <property type="entry name" value="Globins"/>
    <property type="match status" value="1"/>
</dbReference>
<keyword evidence="6" id="KW-0813">Transport</keyword>